<evidence type="ECO:0000313" key="10">
    <source>
        <dbReference type="EMBL" id="KAF8405272.1"/>
    </source>
</evidence>
<dbReference type="AlphaFoldDB" id="A0A835DM51"/>
<organism evidence="10 11">
    <name type="scientific">Tetracentron sinense</name>
    <name type="common">Spur-leaf</name>
    <dbReference type="NCBI Taxonomy" id="13715"/>
    <lineage>
        <taxon>Eukaryota</taxon>
        <taxon>Viridiplantae</taxon>
        <taxon>Streptophyta</taxon>
        <taxon>Embryophyta</taxon>
        <taxon>Tracheophyta</taxon>
        <taxon>Spermatophyta</taxon>
        <taxon>Magnoliopsida</taxon>
        <taxon>Trochodendrales</taxon>
        <taxon>Trochodendraceae</taxon>
        <taxon>Tetracentron</taxon>
    </lineage>
</organism>
<dbReference type="Gene3D" id="6.10.280.40">
    <property type="match status" value="1"/>
</dbReference>
<keyword evidence="11" id="KW-1185">Reference proteome</keyword>
<dbReference type="InterPro" id="IPR025753">
    <property type="entry name" value="AAA_N_dom"/>
</dbReference>
<accession>A0A835DM51</accession>
<name>A0A835DM51_TETSI</name>
<dbReference type="GO" id="GO:0006950">
    <property type="term" value="P:response to stress"/>
    <property type="evidence" value="ECO:0007669"/>
    <property type="project" value="UniProtKB-ARBA"/>
</dbReference>
<dbReference type="InterPro" id="IPR050747">
    <property type="entry name" value="Mitochondrial_chaperone_BCS1"/>
</dbReference>
<comment type="catalytic activity">
    <reaction evidence="6">
        <text>ATP + H2O = ADP + phosphate + H(+)</text>
        <dbReference type="Rhea" id="RHEA:13065"/>
        <dbReference type="ChEBI" id="CHEBI:15377"/>
        <dbReference type="ChEBI" id="CHEBI:15378"/>
        <dbReference type="ChEBI" id="CHEBI:30616"/>
        <dbReference type="ChEBI" id="CHEBI:43474"/>
        <dbReference type="ChEBI" id="CHEBI:456216"/>
    </reaction>
</comment>
<evidence type="ECO:0000256" key="5">
    <source>
        <dbReference type="ARBA" id="ARBA00022842"/>
    </source>
</evidence>
<dbReference type="Pfam" id="PF00004">
    <property type="entry name" value="AAA"/>
    <property type="match status" value="1"/>
</dbReference>
<dbReference type="PROSITE" id="PS00674">
    <property type="entry name" value="AAA"/>
    <property type="match status" value="1"/>
</dbReference>
<dbReference type="Pfam" id="PF14363">
    <property type="entry name" value="AAA_assoc"/>
    <property type="match status" value="1"/>
</dbReference>
<dbReference type="OrthoDB" id="10251412at2759"/>
<proteinExistence type="inferred from homology"/>
<evidence type="ECO:0000256" key="4">
    <source>
        <dbReference type="ARBA" id="ARBA00022840"/>
    </source>
</evidence>
<dbReference type="InterPro" id="IPR003959">
    <property type="entry name" value="ATPase_AAA_core"/>
</dbReference>
<sequence>MFLPSSSDVNMFSLQNMPSTATLFSMYTTLSALSMLIRSMVSEIRTIANQLIPRQLQEKIFSRLGSLFGSVSSTLTLVIDQSVDGYNPNQIYEASEIYLSTKITPSIGRLRVRKSLQEKNLSVTIEKGEVIIDFFQGIELKWRFICSSQTSGNGNEEQRSERRSFELSFHKKHKEIVLNSYLKQVVRNSKGIQEENKAVKLYSHGSFNGVCDRGGWSSINLDHPSTFDTLAMDAPLKKELMDDLDRFVKRREFYRRVGKAWKRGYLLYGPPGTGKSSLIAAIANYLNFSIYDLDLTNIWKNSDLRRLLVSTSNRSILVIEDIDCSVELPNRQSLKEPQISNKTEDRNMAGRKLTLSGLLNFIDGLWSCCGDERIIIFTTNHKERLDPALLRPGRMDMHIHMSYCTPSGFKQLASNYHGISNHGLFQEIEELIMEVDVTPAEVAEELMRSDDANIALQGLNKLLQRKKFERNEAIGGGEEVDGQGQDEEGEKKTRKIKKKKVGKNQLRKLKGRKGRNFEDDD</sequence>
<feature type="compositionally biased region" description="Basic residues" evidence="8">
    <location>
        <begin position="492"/>
        <end position="514"/>
    </location>
</feature>
<evidence type="ECO:0000313" key="11">
    <source>
        <dbReference type="Proteomes" id="UP000655225"/>
    </source>
</evidence>
<dbReference type="PANTHER" id="PTHR23070">
    <property type="entry name" value="BCS1 AAA-TYPE ATPASE"/>
    <property type="match status" value="1"/>
</dbReference>
<keyword evidence="5" id="KW-0460">Magnesium</keyword>
<feature type="domain" description="AAA+ ATPase" evidence="9">
    <location>
        <begin position="261"/>
        <end position="405"/>
    </location>
</feature>
<dbReference type="SUPFAM" id="SSF52540">
    <property type="entry name" value="P-loop containing nucleoside triphosphate hydrolases"/>
    <property type="match status" value="1"/>
</dbReference>
<dbReference type="Proteomes" id="UP000655225">
    <property type="component" value="Unassembled WGS sequence"/>
</dbReference>
<reference evidence="10 11" key="1">
    <citation type="submission" date="2020-04" db="EMBL/GenBank/DDBJ databases">
        <title>Plant Genome Project.</title>
        <authorList>
            <person name="Zhang R.-G."/>
        </authorList>
    </citation>
    <scope>NUCLEOTIDE SEQUENCE [LARGE SCALE GENOMIC DNA]</scope>
    <source>
        <strain evidence="10">YNK0</strain>
        <tissue evidence="10">Leaf</tissue>
    </source>
</reference>
<dbReference type="EMBL" id="JABCRI010000006">
    <property type="protein sequence ID" value="KAF8405272.1"/>
    <property type="molecule type" value="Genomic_DNA"/>
</dbReference>
<dbReference type="Gene3D" id="3.40.50.300">
    <property type="entry name" value="P-loop containing nucleotide triphosphate hydrolases"/>
    <property type="match status" value="1"/>
</dbReference>
<dbReference type="InterPro" id="IPR003593">
    <property type="entry name" value="AAA+_ATPase"/>
</dbReference>
<feature type="compositionally biased region" description="Acidic residues" evidence="8">
    <location>
        <begin position="478"/>
        <end position="488"/>
    </location>
</feature>
<dbReference type="Pfam" id="PF25568">
    <property type="entry name" value="AAA_lid_At3g28540"/>
    <property type="match status" value="1"/>
</dbReference>
<dbReference type="InterPro" id="IPR027417">
    <property type="entry name" value="P-loop_NTPase"/>
</dbReference>
<evidence type="ECO:0000256" key="8">
    <source>
        <dbReference type="SAM" id="MobiDB-lite"/>
    </source>
</evidence>
<comment type="cofactor">
    <cofactor evidence="1">
        <name>Mg(2+)</name>
        <dbReference type="ChEBI" id="CHEBI:18420"/>
    </cofactor>
</comment>
<evidence type="ECO:0000256" key="3">
    <source>
        <dbReference type="ARBA" id="ARBA00022741"/>
    </source>
</evidence>
<evidence type="ECO:0000256" key="7">
    <source>
        <dbReference type="RuleBase" id="RU003651"/>
    </source>
</evidence>
<keyword evidence="3 7" id="KW-0547">Nucleotide-binding</keyword>
<dbReference type="SMART" id="SM00382">
    <property type="entry name" value="AAA"/>
    <property type="match status" value="1"/>
</dbReference>
<dbReference type="GO" id="GO:0016887">
    <property type="term" value="F:ATP hydrolysis activity"/>
    <property type="evidence" value="ECO:0007669"/>
    <property type="project" value="InterPro"/>
</dbReference>
<gene>
    <name evidence="10" type="ORF">HHK36_010173</name>
</gene>
<evidence type="ECO:0000256" key="1">
    <source>
        <dbReference type="ARBA" id="ARBA00001946"/>
    </source>
</evidence>
<dbReference type="CDD" id="cd19510">
    <property type="entry name" value="RecA-like_BCS1"/>
    <property type="match status" value="1"/>
</dbReference>
<protein>
    <recommendedName>
        <fullName evidence="9">AAA+ ATPase domain-containing protein</fullName>
    </recommendedName>
</protein>
<evidence type="ECO:0000259" key="9">
    <source>
        <dbReference type="SMART" id="SM00382"/>
    </source>
</evidence>
<dbReference type="FunFam" id="3.40.50.300:FF:001122">
    <property type="entry name" value="AAA-ATPase ASD, mitochondrial"/>
    <property type="match status" value="1"/>
</dbReference>
<dbReference type="InterPro" id="IPR003960">
    <property type="entry name" value="ATPase_AAA_CS"/>
</dbReference>
<dbReference type="InterPro" id="IPR058017">
    <property type="entry name" value="At3g28540-like_C"/>
</dbReference>
<dbReference type="OMA" id="PNSQMTL"/>
<comment type="similarity">
    <text evidence="2">Belongs to the AAA ATPase family. BCS1 subfamily.</text>
</comment>
<evidence type="ECO:0000256" key="2">
    <source>
        <dbReference type="ARBA" id="ARBA00007448"/>
    </source>
</evidence>
<evidence type="ECO:0000256" key="6">
    <source>
        <dbReference type="ARBA" id="ARBA00049360"/>
    </source>
</evidence>
<dbReference type="GO" id="GO:0005524">
    <property type="term" value="F:ATP binding"/>
    <property type="evidence" value="ECO:0007669"/>
    <property type="project" value="UniProtKB-KW"/>
</dbReference>
<keyword evidence="4 7" id="KW-0067">ATP-binding</keyword>
<comment type="caution">
    <text evidence="10">The sequence shown here is derived from an EMBL/GenBank/DDBJ whole genome shotgun (WGS) entry which is preliminary data.</text>
</comment>
<feature type="region of interest" description="Disordered" evidence="8">
    <location>
        <begin position="472"/>
        <end position="521"/>
    </location>
</feature>